<dbReference type="EMBL" id="JARBJD010000014">
    <property type="protein sequence ID" value="KAK2961877.1"/>
    <property type="molecule type" value="Genomic_DNA"/>
</dbReference>
<name>A0ABQ9YDP3_9EUKA</name>
<gene>
    <name evidence="2" type="ORF">BLNAU_3314</name>
</gene>
<evidence type="ECO:0000313" key="2">
    <source>
        <dbReference type="EMBL" id="KAK2961877.1"/>
    </source>
</evidence>
<reference evidence="2 3" key="1">
    <citation type="journal article" date="2022" name="bioRxiv">
        <title>Genomics of Preaxostyla Flagellates Illuminates Evolutionary Transitions and the Path Towards Mitochondrial Loss.</title>
        <authorList>
            <person name="Novak L.V.F."/>
            <person name="Treitli S.C."/>
            <person name="Pyrih J."/>
            <person name="Halakuc P."/>
            <person name="Pipaliya S.V."/>
            <person name="Vacek V."/>
            <person name="Brzon O."/>
            <person name="Soukal P."/>
            <person name="Eme L."/>
            <person name="Dacks J.B."/>
            <person name="Karnkowska A."/>
            <person name="Elias M."/>
            <person name="Hampl V."/>
        </authorList>
    </citation>
    <scope>NUCLEOTIDE SEQUENCE [LARGE SCALE GENOMIC DNA]</scope>
    <source>
        <strain evidence="2">NAU3</strain>
        <tissue evidence="2">Gut</tissue>
    </source>
</reference>
<keyword evidence="3" id="KW-1185">Reference proteome</keyword>
<protein>
    <submittedName>
        <fullName evidence="2">Uncharacterized protein</fullName>
    </submittedName>
</protein>
<dbReference type="Proteomes" id="UP001281761">
    <property type="component" value="Unassembled WGS sequence"/>
</dbReference>
<evidence type="ECO:0000256" key="1">
    <source>
        <dbReference type="SAM" id="MobiDB-lite"/>
    </source>
</evidence>
<feature type="region of interest" description="Disordered" evidence="1">
    <location>
        <begin position="1"/>
        <end position="49"/>
    </location>
</feature>
<evidence type="ECO:0000313" key="3">
    <source>
        <dbReference type="Proteomes" id="UP001281761"/>
    </source>
</evidence>
<accession>A0ABQ9YDP3</accession>
<proteinExistence type="predicted"/>
<sequence>MLLRSDQHGSARPALPAVPRTPRTPETPTRKGWATTRLPAQSGRTPSLRPAKEGSAFLLVKHRCLRRTATIETALRSTSIPNEYQIFSLHNNVGREFSPPICSEAHSETIVSLDVFAGSALFVAKCGVRRRGKSLLRHPLVGDSELESFKDDVVLNVPTIAPPALSALFPEHRHDEIAEVRAHHPLSECTATLFCRARRSPLLSPSQHRLFELFPNAFRMNEVSGLGVDHCFAFVNWDEDEFDFESEKIVVFRSLVATVKSQPALDASLEAKALKLLESVNPDDEESADEFLGSFGQTTDESLNSFIQSILVLISSPCQVITSASMKMFRYLILWSSAETLLDLVKANLIPRLIFTLNPQTLSFAEAEPIHITLYQIFGCLFYPATPSGLDSLKIEDRDGQQAVHETILKQVVAPVEKYIWHLCVNRFSFVHGTQSMFFQTLLVRILRISPYYQLTMDFILRMPIFLAIPSCLTFFENDGSMRSVLHEMIETQWEWNDQGGKVRQLGNTMHRMLRMEGIENVNEETLQNNKNGSDGRWVLFYSFRWNKMQGMNLPRHT</sequence>
<comment type="caution">
    <text evidence="2">The sequence shown here is derived from an EMBL/GenBank/DDBJ whole genome shotgun (WGS) entry which is preliminary data.</text>
</comment>
<organism evidence="2 3">
    <name type="scientific">Blattamonas nauphoetae</name>
    <dbReference type="NCBI Taxonomy" id="2049346"/>
    <lineage>
        <taxon>Eukaryota</taxon>
        <taxon>Metamonada</taxon>
        <taxon>Preaxostyla</taxon>
        <taxon>Oxymonadida</taxon>
        <taxon>Blattamonas</taxon>
    </lineage>
</organism>